<proteinExistence type="predicted"/>
<evidence type="ECO:0000313" key="3">
    <source>
        <dbReference type="Proteomes" id="UP000235786"/>
    </source>
</evidence>
<dbReference type="OrthoDB" id="2013972at2759"/>
<dbReference type="InterPro" id="IPR029063">
    <property type="entry name" value="SAM-dependent_MTases_sf"/>
</dbReference>
<evidence type="ECO:0000256" key="1">
    <source>
        <dbReference type="SAM" id="MobiDB-lite"/>
    </source>
</evidence>
<dbReference type="Proteomes" id="UP000235786">
    <property type="component" value="Unassembled WGS sequence"/>
</dbReference>
<dbReference type="CDD" id="cd02440">
    <property type="entry name" value="AdoMet_MTases"/>
    <property type="match status" value="1"/>
</dbReference>
<dbReference type="STRING" id="1149755.A0A2J6R595"/>
<evidence type="ECO:0000313" key="2">
    <source>
        <dbReference type="EMBL" id="PMD33683.1"/>
    </source>
</evidence>
<feature type="region of interest" description="Disordered" evidence="1">
    <location>
        <begin position="120"/>
        <end position="157"/>
    </location>
</feature>
<keyword evidence="3" id="KW-1185">Reference proteome</keyword>
<dbReference type="PANTHER" id="PTHR43591:SF10">
    <property type="entry name" value="ABC TRANSMEMBRANE TYPE-1 DOMAIN-CONTAINING PROTEIN-RELATED"/>
    <property type="match status" value="1"/>
</dbReference>
<dbReference type="AlphaFoldDB" id="A0A2J6R595"/>
<organism evidence="2 3">
    <name type="scientific">Hyaloscypha variabilis (strain UAMH 11265 / GT02V1 / F)</name>
    <name type="common">Meliniomyces variabilis</name>
    <dbReference type="NCBI Taxonomy" id="1149755"/>
    <lineage>
        <taxon>Eukaryota</taxon>
        <taxon>Fungi</taxon>
        <taxon>Dikarya</taxon>
        <taxon>Ascomycota</taxon>
        <taxon>Pezizomycotina</taxon>
        <taxon>Leotiomycetes</taxon>
        <taxon>Helotiales</taxon>
        <taxon>Hyaloscyphaceae</taxon>
        <taxon>Hyaloscypha</taxon>
        <taxon>Hyaloscypha variabilis</taxon>
    </lineage>
</organism>
<accession>A0A2J6R595</accession>
<reference evidence="2 3" key="1">
    <citation type="submission" date="2016-04" db="EMBL/GenBank/DDBJ databases">
        <title>A degradative enzymes factory behind the ericoid mycorrhizal symbiosis.</title>
        <authorList>
            <consortium name="DOE Joint Genome Institute"/>
            <person name="Martino E."/>
            <person name="Morin E."/>
            <person name="Grelet G."/>
            <person name="Kuo A."/>
            <person name="Kohler A."/>
            <person name="Daghino S."/>
            <person name="Barry K."/>
            <person name="Choi C."/>
            <person name="Cichocki N."/>
            <person name="Clum A."/>
            <person name="Copeland A."/>
            <person name="Hainaut M."/>
            <person name="Haridas S."/>
            <person name="Labutti K."/>
            <person name="Lindquist E."/>
            <person name="Lipzen A."/>
            <person name="Khouja H.-R."/>
            <person name="Murat C."/>
            <person name="Ohm R."/>
            <person name="Olson A."/>
            <person name="Spatafora J."/>
            <person name="Veneault-Fourrey C."/>
            <person name="Henrissat B."/>
            <person name="Grigoriev I."/>
            <person name="Martin F."/>
            <person name="Perotto S."/>
        </authorList>
    </citation>
    <scope>NUCLEOTIDE SEQUENCE [LARGE SCALE GENOMIC DNA]</scope>
    <source>
        <strain evidence="2 3">F</strain>
    </source>
</reference>
<dbReference type="Pfam" id="PF13489">
    <property type="entry name" value="Methyltransf_23"/>
    <property type="match status" value="1"/>
</dbReference>
<name>A0A2J6R595_HYAVF</name>
<keyword evidence="2" id="KW-0808">Transferase</keyword>
<dbReference type="GO" id="GO:0032259">
    <property type="term" value="P:methylation"/>
    <property type="evidence" value="ECO:0007669"/>
    <property type="project" value="UniProtKB-KW"/>
</dbReference>
<feature type="compositionally biased region" description="Polar residues" evidence="1">
    <location>
        <begin position="134"/>
        <end position="157"/>
    </location>
</feature>
<keyword evidence="2" id="KW-0489">Methyltransferase</keyword>
<protein>
    <submittedName>
        <fullName evidence="2">S-adenosyl-L-methionine-dependent methyltransferase</fullName>
    </submittedName>
</protein>
<dbReference type="SUPFAM" id="SSF53335">
    <property type="entry name" value="S-adenosyl-L-methionine-dependent methyltransferases"/>
    <property type="match status" value="1"/>
</dbReference>
<gene>
    <name evidence="2" type="ORF">L207DRAFT_639092</name>
</gene>
<dbReference type="GO" id="GO:0008168">
    <property type="term" value="F:methyltransferase activity"/>
    <property type="evidence" value="ECO:0007669"/>
    <property type="project" value="UniProtKB-KW"/>
</dbReference>
<dbReference type="EMBL" id="KZ613955">
    <property type="protein sequence ID" value="PMD33683.1"/>
    <property type="molecule type" value="Genomic_DNA"/>
</dbReference>
<dbReference type="PANTHER" id="PTHR43591">
    <property type="entry name" value="METHYLTRANSFERASE"/>
    <property type="match status" value="1"/>
</dbReference>
<sequence length="500" mass="55457">MSQFPRKWLSGAAGAGGKIHFIQAHQKTPTIQSEIPVMAEATGQSYPEPEFSGEVQGTTDPSVIKKTAPLVQVEEVQTTDTTAERLGEVPVLTDTKAIKAAEDIADIQFQLPAVDPVLNSSSDAASGAPLTETLPGQSVGSSILGHQSNHPETMATLPSTEPVATNAQIPLADQSQGDHVEVDAHYLHDNEIDSTLGDEQTSYSTSLSSSVREVYYEHGRRYSAYKNAGYIRPNDEKEVDRLDMFHHILKLVSNGKLYEAPIPKNVQRVLDIGTGTGIWAIDFADEHPSAEVIGIDIAPIQPPFVPPNCKFEIDDIEEEFTYRRPFDFIHCRYMAYAVKSWPKLVQQIYEHTTPGGFVEFTDFDVIIRSDDGSLEGTTMKTWTETLPQAGRLIGREPCPGPKLEGWVRDAGFTNIVVKVYKLPIGPWPKDPNFKLVGAYYHITVSQGLEGFTLKLYIDVLKWKYEEVQVLLAEVRKDLNNRSIHGYTTMYKVIAQRPGGR</sequence>
<dbReference type="Gene3D" id="3.40.50.150">
    <property type="entry name" value="Vaccinia Virus protein VP39"/>
    <property type="match status" value="1"/>
</dbReference>